<evidence type="ECO:0000256" key="2">
    <source>
        <dbReference type="SAM" id="MobiDB-lite"/>
    </source>
</evidence>
<sequence>MEEKRAKTLEALQTFIQSQKALLERTQSDIERLKELRREVENHPEDALERLSDKLNASSLKLSEQLDYMPPVPKEVDWSVYKSADPAPFKALAASSRQTYEMRNQPSTTQRSELSELQKLVKDARASMLLPVFNSLGPLEPASSDDESDLPDREELHRAREREKIKELKKRRIDSDAAASVFSGLRRPRASQGVFIRRDQEDESADVDISCGDQTADGEGEPSMPGSGSEVVPMDVDTPPTSVASPASAMSGLPAVLPEKAARERRPTRAAPPRVVALTAPSGRGASRVKLPAKREPETAEVPVASPAIAVVSQTDKTGKPRSETYKQAWSVSEQHLLERLLEEIPDGEKNRWAKISKAMNGRRTARQVASRVQKYYEKLKRFGVELSHSMATQFDANNAQNLIEIEKQFAVKAVEHAQPTLADILEHPREGSPTPAQTNQAGRRDLRADKNDFPELFENDYEKITKIDEDMMKSEDGKKSVACFHPVVGEKGQRPQFRLSYSDRCATGVWGDQYDFCDTNTSMSLLYSFYAYEIARNKLGLNDAAHEIAREEAAKEKAKAEKEAEKAKKKKTNSK</sequence>
<dbReference type="EMBL" id="LUGG01000003">
    <property type="protein sequence ID" value="OBZ77117.1"/>
    <property type="molecule type" value="Genomic_DNA"/>
</dbReference>
<feature type="coiled-coil region" evidence="1">
    <location>
        <begin position="16"/>
        <end position="43"/>
    </location>
</feature>
<evidence type="ECO:0000259" key="4">
    <source>
        <dbReference type="PROSITE" id="PS51294"/>
    </source>
</evidence>
<dbReference type="Pfam" id="PF23082">
    <property type="entry name" value="Myb_DNA-binding_2"/>
    <property type="match status" value="1"/>
</dbReference>
<dbReference type="InterPro" id="IPR021148">
    <property type="entry name" value="Polysacc_synth_dom"/>
</dbReference>
<dbReference type="InterPro" id="IPR017930">
    <property type="entry name" value="Myb_dom"/>
</dbReference>
<feature type="compositionally biased region" description="Low complexity" evidence="2">
    <location>
        <begin position="221"/>
        <end position="230"/>
    </location>
</feature>
<accession>A0A1C7MKC1</accession>
<dbReference type="PANTHER" id="PTHR22705">
    <property type="entry name" value="ZINC FINGER, ZZ DOMAIN CONTAINING 3"/>
    <property type="match status" value="1"/>
</dbReference>
<dbReference type="SMART" id="SM00717">
    <property type="entry name" value="SANT"/>
    <property type="match status" value="1"/>
</dbReference>
<dbReference type="OrthoDB" id="424753at2759"/>
<dbReference type="InterPro" id="IPR009057">
    <property type="entry name" value="Homeodomain-like_sf"/>
</dbReference>
<dbReference type="OMA" id="VFIRHDV"/>
<dbReference type="InterPro" id="IPR023139">
    <property type="entry name" value="PBDC1-like_dom_sf"/>
</dbReference>
<evidence type="ECO:0000259" key="3">
    <source>
        <dbReference type="PROSITE" id="PS50090"/>
    </source>
</evidence>
<dbReference type="PROSITE" id="PS50090">
    <property type="entry name" value="MYB_LIKE"/>
    <property type="match status" value="1"/>
</dbReference>
<dbReference type="Gene3D" id="1.10.3560.10">
    <property type="entry name" value="yst0336 like domain"/>
    <property type="match status" value="1"/>
</dbReference>
<evidence type="ECO:0000313" key="6">
    <source>
        <dbReference type="Proteomes" id="UP000092993"/>
    </source>
</evidence>
<dbReference type="InterPro" id="IPR037830">
    <property type="entry name" value="ZZZ3"/>
</dbReference>
<dbReference type="PANTHER" id="PTHR22705:SF0">
    <property type="entry name" value="ZZ-TYPE ZINC FINGER-CONTAINING PROTEIN 3"/>
    <property type="match status" value="1"/>
</dbReference>
<feature type="compositionally biased region" description="Basic and acidic residues" evidence="2">
    <location>
        <begin position="557"/>
        <end position="567"/>
    </location>
</feature>
<dbReference type="Pfam" id="PF04669">
    <property type="entry name" value="PBDC1"/>
    <property type="match status" value="1"/>
</dbReference>
<keyword evidence="6" id="KW-1185">Reference proteome</keyword>
<feature type="region of interest" description="Disordered" evidence="2">
    <location>
        <begin position="425"/>
        <end position="447"/>
    </location>
</feature>
<comment type="caution">
    <text evidence="5">The sequence shown here is derived from an EMBL/GenBank/DDBJ whole genome shotgun (WGS) entry which is preliminary data.</text>
</comment>
<feature type="region of interest" description="Disordered" evidence="2">
    <location>
        <begin position="193"/>
        <end position="230"/>
    </location>
</feature>
<dbReference type="AlphaFoldDB" id="A0A1C7MKC1"/>
<feature type="domain" description="Myb-like" evidence="3">
    <location>
        <begin position="322"/>
        <end position="377"/>
    </location>
</feature>
<reference evidence="5 6" key="1">
    <citation type="submission" date="2016-03" db="EMBL/GenBank/DDBJ databases">
        <title>Whole genome sequencing of Grifola frondosa 9006-11.</title>
        <authorList>
            <person name="Min B."/>
            <person name="Park H."/>
            <person name="Kim J.-G."/>
            <person name="Cho H."/>
            <person name="Oh Y.-L."/>
            <person name="Kong W.-S."/>
            <person name="Choi I.-G."/>
        </authorList>
    </citation>
    <scope>NUCLEOTIDE SEQUENCE [LARGE SCALE GENOMIC DNA]</scope>
    <source>
        <strain evidence="5 6">9006-11</strain>
    </source>
</reference>
<dbReference type="SUPFAM" id="SSF46689">
    <property type="entry name" value="Homeodomain-like"/>
    <property type="match status" value="1"/>
</dbReference>
<organism evidence="5 6">
    <name type="scientific">Grifola frondosa</name>
    <name type="common">Maitake</name>
    <name type="synonym">Polyporus frondosus</name>
    <dbReference type="NCBI Taxonomy" id="5627"/>
    <lineage>
        <taxon>Eukaryota</taxon>
        <taxon>Fungi</taxon>
        <taxon>Dikarya</taxon>
        <taxon>Basidiomycota</taxon>
        <taxon>Agaricomycotina</taxon>
        <taxon>Agaricomycetes</taxon>
        <taxon>Polyporales</taxon>
        <taxon>Grifolaceae</taxon>
        <taxon>Grifola</taxon>
    </lineage>
</organism>
<dbReference type="Gene3D" id="1.10.10.60">
    <property type="entry name" value="Homeodomain-like"/>
    <property type="match status" value="1"/>
</dbReference>
<gene>
    <name evidence="5" type="primary">ZZZ3</name>
    <name evidence="5" type="ORF">A0H81_03154</name>
</gene>
<dbReference type="PROSITE" id="PS51294">
    <property type="entry name" value="HTH_MYB"/>
    <property type="match status" value="1"/>
</dbReference>
<dbReference type="InterPro" id="IPR001005">
    <property type="entry name" value="SANT/Myb"/>
</dbReference>
<name>A0A1C7MKC1_GRIFR</name>
<keyword evidence="1" id="KW-0175">Coiled coil</keyword>
<evidence type="ECO:0000313" key="5">
    <source>
        <dbReference type="EMBL" id="OBZ77117.1"/>
    </source>
</evidence>
<proteinExistence type="predicted"/>
<dbReference type="STRING" id="5627.A0A1C7MKC1"/>
<dbReference type="CDD" id="cd00167">
    <property type="entry name" value="SANT"/>
    <property type="match status" value="1"/>
</dbReference>
<feature type="domain" description="HTH myb-type" evidence="4">
    <location>
        <begin position="327"/>
        <end position="381"/>
    </location>
</feature>
<protein>
    <submittedName>
        <fullName evidence="5">ZZ-type zinc finger-containing protein 3</fullName>
    </submittedName>
</protein>
<evidence type="ECO:0000256" key="1">
    <source>
        <dbReference type="SAM" id="Coils"/>
    </source>
</evidence>
<feature type="region of interest" description="Disordered" evidence="2">
    <location>
        <begin position="557"/>
        <end position="576"/>
    </location>
</feature>
<dbReference type="Proteomes" id="UP000092993">
    <property type="component" value="Unassembled WGS sequence"/>
</dbReference>